<dbReference type="RefSeq" id="WP_108026168.1">
    <property type="nucleotide sequence ID" value="NZ_QAYC01000005.1"/>
</dbReference>
<organism evidence="2 3">
    <name type="scientific">Rhodovulum kholense</name>
    <dbReference type="NCBI Taxonomy" id="453584"/>
    <lineage>
        <taxon>Bacteria</taxon>
        <taxon>Pseudomonadati</taxon>
        <taxon>Pseudomonadota</taxon>
        <taxon>Alphaproteobacteria</taxon>
        <taxon>Rhodobacterales</taxon>
        <taxon>Paracoccaceae</taxon>
        <taxon>Rhodovulum</taxon>
    </lineage>
</organism>
<feature type="domain" description="Metallo-beta-lactamase" evidence="1">
    <location>
        <begin position="39"/>
        <end position="222"/>
    </location>
</feature>
<dbReference type="PANTHER" id="PTHR23131:SF0">
    <property type="entry name" value="ENDORIBONUCLEASE LACTB2"/>
    <property type="match status" value="1"/>
</dbReference>
<proteinExistence type="predicted"/>
<dbReference type="EMBL" id="QAYC01000005">
    <property type="protein sequence ID" value="PTW50158.1"/>
    <property type="molecule type" value="Genomic_DNA"/>
</dbReference>
<dbReference type="SMART" id="SM00849">
    <property type="entry name" value="Lactamase_B"/>
    <property type="match status" value="1"/>
</dbReference>
<evidence type="ECO:0000313" key="3">
    <source>
        <dbReference type="Proteomes" id="UP000244037"/>
    </source>
</evidence>
<evidence type="ECO:0000313" key="2">
    <source>
        <dbReference type="EMBL" id="PTW50158.1"/>
    </source>
</evidence>
<name>A0A8E3AQX1_9RHOB</name>
<keyword evidence="2" id="KW-0378">Hydrolase</keyword>
<comment type="caution">
    <text evidence="2">The sequence shown here is derived from an EMBL/GenBank/DDBJ whole genome shotgun (WGS) entry which is preliminary data.</text>
</comment>
<dbReference type="Pfam" id="PF00753">
    <property type="entry name" value="Lactamase_B"/>
    <property type="match status" value="1"/>
</dbReference>
<gene>
    <name evidence="2" type="ORF">C8N38_105116</name>
</gene>
<dbReference type="SUPFAM" id="SSF56281">
    <property type="entry name" value="Metallo-hydrolase/oxidoreductase"/>
    <property type="match status" value="1"/>
</dbReference>
<sequence length="309" mass="31921">MDDSFAPESFAPEPGRADRLAPGLRRVLAPNPSPMTFRGTNSYILGEGEVAVIDPGPASPSHLAALLAALAPGERVNRIIVTHSHLDHSALSRPLSEATGAPVLAFGDSRAGRRAELAALEGLGGGEGVDAGFAPDETLADGAIIEGAGWTLTALHTPGHMGNHLCFAWSGLAPDEGALFTGDHVMGWASSMVSPPDGDLGAFMVSLDRLAARPERRLFPAHGAPVPDGPGRIAALAAHRRARAARILDELSRGPATPAALARAVYTDTPPALLPAATRNVLAHLIDLADHSLATPDGALSADALWQRI</sequence>
<dbReference type="Pfam" id="PF17778">
    <property type="entry name" value="WHD_BLACT"/>
    <property type="match status" value="1"/>
</dbReference>
<keyword evidence="3" id="KW-1185">Reference proteome</keyword>
<reference evidence="2 3" key="1">
    <citation type="submission" date="2018-04" db="EMBL/GenBank/DDBJ databases">
        <title>Genomic Encyclopedia of Archaeal and Bacterial Type Strains, Phase II (KMG-II): from individual species to whole genera.</title>
        <authorList>
            <person name="Goeker M."/>
        </authorList>
    </citation>
    <scope>NUCLEOTIDE SEQUENCE [LARGE SCALE GENOMIC DNA]</scope>
    <source>
        <strain evidence="2 3">DSM 19783</strain>
    </source>
</reference>
<dbReference type="Gene3D" id="1.10.10.10">
    <property type="entry name" value="Winged helix-like DNA-binding domain superfamily/Winged helix DNA-binding domain"/>
    <property type="match status" value="1"/>
</dbReference>
<dbReference type="Proteomes" id="UP000244037">
    <property type="component" value="Unassembled WGS sequence"/>
</dbReference>
<protein>
    <submittedName>
        <fullName evidence="2">Hydroxyacylglutathione hydrolase</fullName>
    </submittedName>
</protein>
<dbReference type="Gene3D" id="3.60.15.10">
    <property type="entry name" value="Ribonuclease Z/Hydroxyacylglutathione hydrolase-like"/>
    <property type="match status" value="1"/>
</dbReference>
<evidence type="ECO:0000259" key="1">
    <source>
        <dbReference type="SMART" id="SM00849"/>
    </source>
</evidence>
<dbReference type="InterPro" id="IPR041516">
    <property type="entry name" value="LACTB2_WH"/>
</dbReference>
<dbReference type="InterPro" id="IPR001279">
    <property type="entry name" value="Metallo-B-lactamas"/>
</dbReference>
<dbReference type="OrthoDB" id="9788263at2"/>
<dbReference type="InterPro" id="IPR036388">
    <property type="entry name" value="WH-like_DNA-bd_sf"/>
</dbReference>
<dbReference type="InterPro" id="IPR050662">
    <property type="entry name" value="Sec-metab_biosynth-thioest"/>
</dbReference>
<dbReference type="GO" id="GO:0016787">
    <property type="term" value="F:hydrolase activity"/>
    <property type="evidence" value="ECO:0007669"/>
    <property type="project" value="UniProtKB-KW"/>
</dbReference>
<dbReference type="InterPro" id="IPR036866">
    <property type="entry name" value="RibonucZ/Hydroxyglut_hydro"/>
</dbReference>
<dbReference type="PANTHER" id="PTHR23131">
    <property type="entry name" value="ENDORIBONUCLEASE LACTB2"/>
    <property type="match status" value="1"/>
</dbReference>
<dbReference type="AlphaFoldDB" id="A0A8E3AQX1"/>
<accession>A0A8E3AQX1</accession>
<dbReference type="CDD" id="cd16278">
    <property type="entry name" value="metallo-hydrolase-like_MBL-fold"/>
    <property type="match status" value="1"/>
</dbReference>